<dbReference type="Proteomes" id="UP000807769">
    <property type="component" value="Unassembled WGS sequence"/>
</dbReference>
<reference evidence="1" key="1">
    <citation type="journal article" date="2020" name="New Phytol.">
        <title>Comparative genomics reveals dynamic genome evolution in host specialist ectomycorrhizal fungi.</title>
        <authorList>
            <person name="Lofgren L.A."/>
            <person name="Nguyen N.H."/>
            <person name="Vilgalys R."/>
            <person name="Ruytinx J."/>
            <person name="Liao H.L."/>
            <person name="Branco S."/>
            <person name="Kuo A."/>
            <person name="LaButti K."/>
            <person name="Lipzen A."/>
            <person name="Andreopoulos W."/>
            <person name="Pangilinan J."/>
            <person name="Riley R."/>
            <person name="Hundley H."/>
            <person name="Na H."/>
            <person name="Barry K."/>
            <person name="Grigoriev I.V."/>
            <person name="Stajich J.E."/>
            <person name="Kennedy P.G."/>
        </authorList>
    </citation>
    <scope>NUCLEOTIDE SEQUENCE</scope>
    <source>
        <strain evidence="1">MN1</strain>
    </source>
</reference>
<dbReference type="RefSeq" id="XP_041185210.1">
    <property type="nucleotide sequence ID" value="XM_041337482.1"/>
</dbReference>
<organism evidence="1 2">
    <name type="scientific">Suillus subaureus</name>
    <dbReference type="NCBI Taxonomy" id="48587"/>
    <lineage>
        <taxon>Eukaryota</taxon>
        <taxon>Fungi</taxon>
        <taxon>Dikarya</taxon>
        <taxon>Basidiomycota</taxon>
        <taxon>Agaricomycotina</taxon>
        <taxon>Agaricomycetes</taxon>
        <taxon>Agaricomycetidae</taxon>
        <taxon>Boletales</taxon>
        <taxon>Suillineae</taxon>
        <taxon>Suillaceae</taxon>
        <taxon>Suillus</taxon>
    </lineage>
</organism>
<dbReference type="AlphaFoldDB" id="A0A9P7ATM9"/>
<sequence length="50" mass="5363">MFISCCSSCIRVCILHFVITSSAFVICPQIGVCVALGDKDASTSLIFHLI</sequence>
<evidence type="ECO:0000313" key="1">
    <source>
        <dbReference type="EMBL" id="KAG1795274.1"/>
    </source>
</evidence>
<name>A0A9P7ATM9_9AGAM</name>
<accession>A0A9P7ATM9</accession>
<dbReference type="EMBL" id="JABBWG010000327">
    <property type="protein sequence ID" value="KAG1795274.1"/>
    <property type="molecule type" value="Genomic_DNA"/>
</dbReference>
<evidence type="ECO:0000313" key="2">
    <source>
        <dbReference type="Proteomes" id="UP000807769"/>
    </source>
</evidence>
<comment type="caution">
    <text evidence="1">The sequence shown here is derived from an EMBL/GenBank/DDBJ whole genome shotgun (WGS) entry which is preliminary data.</text>
</comment>
<keyword evidence="2" id="KW-1185">Reference proteome</keyword>
<proteinExistence type="predicted"/>
<protein>
    <submittedName>
        <fullName evidence="1">Uncharacterized protein</fullName>
    </submittedName>
</protein>
<dbReference type="GeneID" id="64631498"/>
<gene>
    <name evidence="1" type="ORF">BJ212DRAFT_1410870</name>
</gene>